<proteinExistence type="predicted"/>
<reference evidence="1 2" key="1">
    <citation type="submission" date="2015-01" db="EMBL/GenBank/DDBJ databases">
        <title>Draft genome of the acidophilic iron oxidizer Ferrimicrobium acidiphilum strain T23.</title>
        <authorList>
            <person name="Poehlein A."/>
            <person name="Eisen S."/>
            <person name="Schloemann M."/>
            <person name="Johnson B.D."/>
            <person name="Daniel R."/>
            <person name="Muehling M."/>
        </authorList>
    </citation>
    <scope>NUCLEOTIDE SEQUENCE [LARGE SCALE GENOMIC DNA]</scope>
    <source>
        <strain evidence="1 2">T23</strain>
    </source>
</reference>
<sequence>MVVQNSVTFSVTQIGSQVGRSKAIDYPGWTQLMLLSSKTVRHMSSVHHNWSLLKSDRFDEGW</sequence>
<dbReference type="EMBL" id="JXUW01000007">
    <property type="protein sequence ID" value="KJE77162.1"/>
    <property type="molecule type" value="Genomic_DNA"/>
</dbReference>
<accession>A0A0D8FY08</accession>
<evidence type="ECO:0000313" key="1">
    <source>
        <dbReference type="EMBL" id="KJE77162.1"/>
    </source>
</evidence>
<comment type="caution">
    <text evidence="1">The sequence shown here is derived from an EMBL/GenBank/DDBJ whole genome shotgun (WGS) entry which is preliminary data.</text>
</comment>
<dbReference type="AlphaFoldDB" id="A0A0D8FY08"/>
<gene>
    <name evidence="1" type="ORF">FEAC_10920</name>
</gene>
<protein>
    <submittedName>
        <fullName evidence="1">Uncharacterized protein</fullName>
    </submittedName>
</protein>
<dbReference type="Proteomes" id="UP000032336">
    <property type="component" value="Unassembled WGS sequence"/>
</dbReference>
<keyword evidence="2" id="KW-1185">Reference proteome</keyword>
<organism evidence="1 2">
    <name type="scientific">Ferrimicrobium acidiphilum DSM 19497</name>
    <dbReference type="NCBI Taxonomy" id="1121877"/>
    <lineage>
        <taxon>Bacteria</taxon>
        <taxon>Bacillati</taxon>
        <taxon>Actinomycetota</taxon>
        <taxon>Acidimicrobiia</taxon>
        <taxon>Acidimicrobiales</taxon>
        <taxon>Acidimicrobiaceae</taxon>
        <taxon>Ferrimicrobium</taxon>
    </lineage>
</organism>
<evidence type="ECO:0000313" key="2">
    <source>
        <dbReference type="Proteomes" id="UP000032336"/>
    </source>
</evidence>
<name>A0A0D8FY08_9ACTN</name>